<proteinExistence type="predicted"/>
<reference evidence="1 2" key="1">
    <citation type="submission" date="2018-12" db="EMBL/GenBank/DDBJ databases">
        <authorList>
            <consortium name="Pathogen Informatics"/>
        </authorList>
    </citation>
    <scope>NUCLEOTIDE SEQUENCE [LARGE SCALE GENOMIC DNA]</scope>
    <source>
        <strain evidence="1 2">NCTC11923</strain>
    </source>
</reference>
<dbReference type="Proteomes" id="UP000276899">
    <property type="component" value="Chromosome"/>
</dbReference>
<dbReference type="STRING" id="1278298.GCA_000428685_01960"/>
<dbReference type="KEGG" id="asla:NCTC11923_02658"/>
<name>A0A3S4UQJ8_9ACTO</name>
<sequence>MSAMSPAGSDRIMAAKRGWPSGSMRVVTMYVVPHTIGAIAVSPVQPARLTVIAGGHEGEGGFGVAVMKRASVAHIYVSNTCLSCQE</sequence>
<gene>
    <name evidence="1" type="ORF">NCTC11923_02658</name>
</gene>
<protein>
    <submittedName>
        <fullName evidence="1">Uncharacterized protein</fullName>
    </submittedName>
</protein>
<keyword evidence="2" id="KW-1185">Reference proteome</keyword>
<accession>A0A3S4UQJ8</accession>
<dbReference type="AlphaFoldDB" id="A0A3S4UQJ8"/>
<organism evidence="1 2">
    <name type="scientific">Actinomyces slackii</name>
    <dbReference type="NCBI Taxonomy" id="52774"/>
    <lineage>
        <taxon>Bacteria</taxon>
        <taxon>Bacillati</taxon>
        <taxon>Actinomycetota</taxon>
        <taxon>Actinomycetes</taxon>
        <taxon>Actinomycetales</taxon>
        <taxon>Actinomycetaceae</taxon>
        <taxon>Actinomyces</taxon>
    </lineage>
</organism>
<dbReference type="EMBL" id="LR134363">
    <property type="protein sequence ID" value="VEG75977.1"/>
    <property type="molecule type" value="Genomic_DNA"/>
</dbReference>
<evidence type="ECO:0000313" key="1">
    <source>
        <dbReference type="EMBL" id="VEG75977.1"/>
    </source>
</evidence>
<evidence type="ECO:0000313" key="2">
    <source>
        <dbReference type="Proteomes" id="UP000276899"/>
    </source>
</evidence>